<dbReference type="SUPFAM" id="SSF56219">
    <property type="entry name" value="DNase I-like"/>
    <property type="match status" value="1"/>
</dbReference>
<dbReference type="SMART" id="SM00128">
    <property type="entry name" value="IPPc"/>
    <property type="match status" value="1"/>
</dbReference>
<evidence type="ECO:0000259" key="2">
    <source>
        <dbReference type="SMART" id="SM00128"/>
    </source>
</evidence>
<dbReference type="RefSeq" id="XP_006815736.1">
    <property type="nucleotide sequence ID" value="XM_006815673.1"/>
</dbReference>
<dbReference type="InterPro" id="IPR046985">
    <property type="entry name" value="IP5"/>
</dbReference>
<dbReference type="Gene3D" id="2.60.40.2840">
    <property type="match status" value="1"/>
</dbReference>
<comment type="similarity">
    <text evidence="1">Belongs to the inositol 1,4,5-trisphosphate 5-phosphatase type II family.</text>
</comment>
<name>A0ABM0M6U5_SACKO</name>
<feature type="domain" description="Inositol polyphosphate-related phosphatase" evidence="2">
    <location>
        <begin position="2"/>
        <end position="314"/>
    </location>
</feature>
<dbReference type="Proteomes" id="UP000694865">
    <property type="component" value="Unplaced"/>
</dbReference>
<dbReference type="CDD" id="cd09094">
    <property type="entry name" value="INPP5c_INPP5J-like"/>
    <property type="match status" value="1"/>
</dbReference>
<dbReference type="GeneID" id="100366552"/>
<dbReference type="PANTHER" id="PTHR11200:SF275">
    <property type="entry name" value="LD06095P"/>
    <property type="match status" value="1"/>
</dbReference>
<accession>A0ABM0M6U5</accession>
<dbReference type="Pfam" id="PF17751">
    <property type="entry name" value="SKICH"/>
    <property type="match status" value="1"/>
</dbReference>
<keyword evidence="3" id="KW-1185">Reference proteome</keyword>
<dbReference type="Pfam" id="PF22669">
    <property type="entry name" value="Exo_endo_phos2"/>
    <property type="match status" value="1"/>
</dbReference>
<sequence length="432" mass="50443">MRNFRVYACTWNVATLDPPSPELLRELLHCQEEEEGEEKEPDLYALGFQEVSAKPHHFVRDVVVDDPYTDCICKQLSPKGYIKIRDIRLQGLLLLVFVKLQHVPFLRNIQTNYTRTGLGGLWGNKGAVTVRFGLYGYSVCLVNCHLEAHLEGWKLRDRDYSTIIRDQVFENCRAKTILNHDYVIWLGDLNYRISDISIEDVKDVLNRNELHILKFKDQLFLSQEACDAFHDFSEGDLNFPPTYKLNPGTNEYNVSGKQRKPAWCDRILWKVNKDRIRHVDLNMELVTYNSIQKVQWSDHLPVYADFILGLKSTDTKPLIKFHSVKDWKQYQENECIYMVDIDTSTSAWDWIALYKVGFRHPKDYITYVWAIKDGENMEHGCHVVFEPVYLPTDLTSRYMLGYYSSLSDNLLGLSKPFQIFPASPTRNMDLMT</sequence>
<gene>
    <name evidence="4" type="primary">LOC100366552</name>
</gene>
<evidence type="ECO:0000313" key="4">
    <source>
        <dbReference type="RefSeq" id="XP_006815736.1"/>
    </source>
</evidence>
<proteinExistence type="inferred from homology"/>
<dbReference type="InterPro" id="IPR000300">
    <property type="entry name" value="IPPc"/>
</dbReference>
<dbReference type="InterPro" id="IPR036691">
    <property type="entry name" value="Endo/exonu/phosph_ase_sf"/>
</dbReference>
<dbReference type="Gene3D" id="3.60.10.10">
    <property type="entry name" value="Endonuclease/exonuclease/phosphatase"/>
    <property type="match status" value="1"/>
</dbReference>
<reference evidence="4" key="1">
    <citation type="submission" date="2025-08" db="UniProtKB">
        <authorList>
            <consortium name="RefSeq"/>
        </authorList>
    </citation>
    <scope>IDENTIFICATION</scope>
    <source>
        <tissue evidence="4">Testes</tissue>
    </source>
</reference>
<dbReference type="PANTHER" id="PTHR11200">
    <property type="entry name" value="INOSITOL 5-PHOSPHATASE"/>
    <property type="match status" value="1"/>
</dbReference>
<dbReference type="InterPro" id="IPR041611">
    <property type="entry name" value="SKICH"/>
</dbReference>
<protein>
    <submittedName>
        <fullName evidence="4">Phosphatidylinositol 4,5-bisphosphate 5-phosphatase A-like</fullName>
    </submittedName>
</protein>
<evidence type="ECO:0000256" key="1">
    <source>
        <dbReference type="ARBA" id="ARBA00005910"/>
    </source>
</evidence>
<evidence type="ECO:0000313" key="3">
    <source>
        <dbReference type="Proteomes" id="UP000694865"/>
    </source>
</evidence>
<organism evidence="3 4">
    <name type="scientific">Saccoglossus kowalevskii</name>
    <name type="common">Acorn worm</name>
    <dbReference type="NCBI Taxonomy" id="10224"/>
    <lineage>
        <taxon>Eukaryota</taxon>
        <taxon>Metazoa</taxon>
        <taxon>Hemichordata</taxon>
        <taxon>Enteropneusta</taxon>
        <taxon>Harrimaniidae</taxon>
        <taxon>Saccoglossus</taxon>
    </lineage>
</organism>